<dbReference type="Proteomes" id="UP000474777">
    <property type="component" value="Unassembled WGS sequence"/>
</dbReference>
<dbReference type="AlphaFoldDB" id="A0A6B3LLA2"/>
<proteinExistence type="predicted"/>
<keyword evidence="1" id="KW-0808">Transferase</keyword>
<gene>
    <name evidence="1" type="ORF">GXP69_03460</name>
</gene>
<accession>A0A6B3LLA2</accession>
<reference evidence="1 2" key="1">
    <citation type="submission" date="2020-02" db="EMBL/GenBank/DDBJ databases">
        <authorList>
            <person name="Kim M.K."/>
        </authorList>
    </citation>
    <scope>NUCLEOTIDE SEQUENCE [LARGE SCALE GENOMIC DNA]</scope>
    <source>
        <strain evidence="1 2">BT327</strain>
    </source>
</reference>
<dbReference type="InterPro" id="IPR029044">
    <property type="entry name" value="Nucleotide-diphossugar_trans"/>
</dbReference>
<evidence type="ECO:0000313" key="2">
    <source>
        <dbReference type="Proteomes" id="UP000474777"/>
    </source>
</evidence>
<evidence type="ECO:0000313" key="1">
    <source>
        <dbReference type="EMBL" id="NEM96743.1"/>
    </source>
</evidence>
<sequence length="290" mass="34439">MKVSGFTFVRNAVVYDYPILEAINSILPVCDEVVVAVGNSEDNTLELIKSIDSPKIRIIETVWDDSLREGGRVLAVETDKAYAAVADDSDWAIYIQGDEVMHEDYLDNVRRAMLEYKDDPEVDGLLFKYRHFYGSYDYEGDATSWYRREIRIVRKRSDIYSYKDAQGFRKGNNQKLQVKLIDAYIHHYGWVRDPVALQKKYENSSKFWNSDEWIKENIVHNEEFDFSDIEPIKLFEGKHPKVMHDRIARKNWNFSRDLSKKHYRLKDRVKLFVERLTGYRPFEYKNYKII</sequence>
<dbReference type="RefSeq" id="WP_163912407.1">
    <property type="nucleotide sequence ID" value="NZ_JAAGWD010000001.1"/>
</dbReference>
<keyword evidence="2" id="KW-1185">Reference proteome</keyword>
<name>A0A6B3LLA2_9BACT</name>
<dbReference type="SUPFAM" id="SSF53448">
    <property type="entry name" value="Nucleotide-diphospho-sugar transferases"/>
    <property type="match status" value="1"/>
</dbReference>
<comment type="caution">
    <text evidence="1">The sequence shown here is derived from an EMBL/GenBank/DDBJ whole genome shotgun (WGS) entry which is preliminary data.</text>
</comment>
<dbReference type="EMBL" id="JAAGWD010000001">
    <property type="protein sequence ID" value="NEM96743.1"/>
    <property type="molecule type" value="Genomic_DNA"/>
</dbReference>
<dbReference type="GO" id="GO:0016740">
    <property type="term" value="F:transferase activity"/>
    <property type="evidence" value="ECO:0007669"/>
    <property type="project" value="UniProtKB-KW"/>
</dbReference>
<organism evidence="1 2">
    <name type="scientific">Pontibacter burrus</name>
    <dbReference type="NCBI Taxonomy" id="2704466"/>
    <lineage>
        <taxon>Bacteria</taxon>
        <taxon>Pseudomonadati</taxon>
        <taxon>Bacteroidota</taxon>
        <taxon>Cytophagia</taxon>
        <taxon>Cytophagales</taxon>
        <taxon>Hymenobacteraceae</taxon>
        <taxon>Pontibacter</taxon>
    </lineage>
</organism>
<dbReference type="Gene3D" id="3.90.550.10">
    <property type="entry name" value="Spore Coat Polysaccharide Biosynthesis Protein SpsA, Chain A"/>
    <property type="match status" value="1"/>
</dbReference>
<protein>
    <submittedName>
        <fullName evidence="1">Glycosyltransferase family 2 protein</fullName>
    </submittedName>
</protein>